<feature type="region of interest" description="Disordered" evidence="2">
    <location>
        <begin position="740"/>
        <end position="759"/>
    </location>
</feature>
<accession>A0A5K3F1H2</accession>
<proteinExistence type="predicted"/>
<feature type="compositionally biased region" description="Basic residues" evidence="2">
    <location>
        <begin position="484"/>
        <end position="493"/>
    </location>
</feature>
<evidence type="ECO:0000313" key="3">
    <source>
        <dbReference type="WBParaSite" id="MCU_004802-RA"/>
    </source>
</evidence>
<protein>
    <submittedName>
        <fullName evidence="3">TIMELESS-interacting protein</fullName>
    </submittedName>
</protein>
<feature type="coiled-coil region" evidence="1">
    <location>
        <begin position="101"/>
        <end position="195"/>
    </location>
</feature>
<reference evidence="3" key="1">
    <citation type="submission" date="2019-11" db="UniProtKB">
        <authorList>
            <consortium name="WormBaseParasite"/>
        </authorList>
    </citation>
    <scope>IDENTIFICATION</scope>
</reference>
<dbReference type="WBParaSite" id="MCU_004802-RA">
    <property type="protein sequence ID" value="MCU_004802-RA"/>
    <property type="gene ID" value="MCU_004802"/>
</dbReference>
<feature type="region of interest" description="Disordered" evidence="2">
    <location>
        <begin position="312"/>
        <end position="333"/>
    </location>
</feature>
<evidence type="ECO:0000256" key="2">
    <source>
        <dbReference type="SAM" id="MobiDB-lite"/>
    </source>
</evidence>
<feature type="compositionally biased region" description="Polar residues" evidence="2">
    <location>
        <begin position="740"/>
        <end position="756"/>
    </location>
</feature>
<feature type="compositionally biased region" description="Polar residues" evidence="2">
    <location>
        <begin position="401"/>
        <end position="410"/>
    </location>
</feature>
<name>A0A5K3F1H2_MESCO</name>
<organism evidence="3">
    <name type="scientific">Mesocestoides corti</name>
    <name type="common">Flatworm</name>
    <dbReference type="NCBI Taxonomy" id="53468"/>
    <lineage>
        <taxon>Eukaryota</taxon>
        <taxon>Metazoa</taxon>
        <taxon>Spiralia</taxon>
        <taxon>Lophotrochozoa</taxon>
        <taxon>Platyhelminthes</taxon>
        <taxon>Cestoda</taxon>
        <taxon>Eucestoda</taxon>
        <taxon>Cyclophyllidea</taxon>
        <taxon>Mesocestoididae</taxon>
        <taxon>Mesocestoides</taxon>
    </lineage>
</organism>
<feature type="region of interest" description="Disordered" evidence="2">
    <location>
        <begin position="382"/>
        <end position="601"/>
    </location>
</feature>
<feature type="compositionally biased region" description="Polar residues" evidence="2">
    <location>
        <begin position="494"/>
        <end position="503"/>
    </location>
</feature>
<feature type="compositionally biased region" description="Polar residues" evidence="2">
    <location>
        <begin position="473"/>
        <end position="483"/>
    </location>
</feature>
<keyword evidence="1" id="KW-0175">Coiled coil</keyword>
<feature type="compositionally biased region" description="Basic and acidic residues" evidence="2">
    <location>
        <begin position="451"/>
        <end position="472"/>
    </location>
</feature>
<sequence>MDILNNDEPDLKSDILSAKSCENLSCRRVAEHAARLKDVAFVLKAYVLQQNQNQTPSGDVDSIWNLRRRLEASEAALLRARTGNVAMQRQVEAGLSYRREVQQLRSEISMYRDTIAQYRNLIDEGNRFRDDLRKELEQARKSASSARADLARELRHQNRQSYPSTTSVDAHSRWLETQNEENLKLQESVRSLTAKEMALSEQLSSIRVYVQEEIDRISFSKRKHPASMVSSRDWFLGLAGLLGLPTPSLSSSQRVSEAISAGHLVNEDGLSLPHKLHRSRQSKRVPIASNVTGNTSCVSVFIEANAASTTSSQMLSTKSLQKNSSYTSAPEHKLGKREVNVDCIYEVPCKKRHRKIAPSSSALENVLNDLDELTDNSDIQSFAKKRPRRETSSEKRCMQQPLESLLSSSAVKRKRRTTTEKAPGATTQTPFLRNSSSPSIASPTRLFTPPNEEHGRNPHNKRDSSCDDKKETSAYSVQGTSTSRRTRSQKGKAKSTSTSNTLHTPELKLHATSLPPVVEQDSHTSASSSDSPCTPPGSKTPPLPDSGNLNQLNEKPSVDLDDASPLIENGDASDRSFMSPVLRPTSTKHPKRLSPSTAAGRQSTIKAACCRALFCQKESHTGAQSVFESNSVQCTSRAKIYSLRSDSMEGNPSKSRLEQNDVTPADLSSWERNQTPSIAVASPPKEMPYTSLTEIITAKFSKSLSDWFNDLTDYEEPDPPVVDGPPQRLQIVESKSLVTTSPVSPLNSSDATTPKRSSIPRGSYLVMESGIVDGLNRRSLLDDLTSHFTGQCSFNQVPNNIPMDVFCDALIRAVDLSETSVSVVSPPEAVYRAADLLRASGRRMDASLFACWFRVRKHGKRKRRCLPRPPVQFYRLAQTAFLCCQNHVDQLLYQLAAFVLFNGNSTAPMSCLLLASGSLPSAPPSSLDTVYQFLVSEEPSVNDFFTHALTERRWSVQTTGPSLRDLLCNLVDKVCHRTENENVEANLKALRLILTAKAFNELDVKKSSTYRFGLIGWLLKARLMNWISNLAKS</sequence>
<feature type="compositionally biased region" description="Pro residues" evidence="2">
    <location>
        <begin position="533"/>
        <end position="544"/>
    </location>
</feature>
<dbReference type="AlphaFoldDB" id="A0A5K3F1H2"/>
<feature type="compositionally biased region" description="Polar residues" evidence="2">
    <location>
        <begin position="312"/>
        <end position="328"/>
    </location>
</feature>
<feature type="compositionally biased region" description="Polar residues" evidence="2">
    <location>
        <begin position="425"/>
        <end position="442"/>
    </location>
</feature>
<evidence type="ECO:0000256" key="1">
    <source>
        <dbReference type="SAM" id="Coils"/>
    </source>
</evidence>